<evidence type="ECO:0000313" key="2">
    <source>
        <dbReference type="EMBL" id="PIR94609.1"/>
    </source>
</evidence>
<gene>
    <name evidence="2" type="ORF">COT97_00455</name>
</gene>
<name>A0A2H0V8A9_9BACT</name>
<dbReference type="Proteomes" id="UP000229901">
    <property type="component" value="Unassembled WGS sequence"/>
</dbReference>
<accession>A0A2H0V8A9</accession>
<dbReference type="EMBL" id="PFAP01000002">
    <property type="protein sequence ID" value="PIR94609.1"/>
    <property type="molecule type" value="Genomic_DNA"/>
</dbReference>
<comment type="caution">
    <text evidence="2">The sequence shown here is derived from an EMBL/GenBank/DDBJ whole genome shotgun (WGS) entry which is preliminary data.</text>
</comment>
<keyword evidence="1" id="KW-1133">Transmembrane helix</keyword>
<protein>
    <submittedName>
        <fullName evidence="2">Uncharacterized protein</fullName>
    </submittedName>
</protein>
<feature type="transmembrane region" description="Helical" evidence="1">
    <location>
        <begin position="7"/>
        <end position="26"/>
    </location>
</feature>
<keyword evidence="1" id="KW-0472">Membrane</keyword>
<feature type="transmembrane region" description="Helical" evidence="1">
    <location>
        <begin position="32"/>
        <end position="57"/>
    </location>
</feature>
<keyword evidence="1" id="KW-0812">Transmembrane</keyword>
<proteinExistence type="predicted"/>
<evidence type="ECO:0000313" key="3">
    <source>
        <dbReference type="Proteomes" id="UP000229901"/>
    </source>
</evidence>
<organism evidence="2 3">
    <name type="scientific">Candidatus Falkowbacteria bacterium CG10_big_fil_rev_8_21_14_0_10_39_11</name>
    <dbReference type="NCBI Taxonomy" id="1974565"/>
    <lineage>
        <taxon>Bacteria</taxon>
        <taxon>Candidatus Falkowiibacteriota</taxon>
    </lineage>
</organism>
<sequence length="265" mass="29586">MDDLAGALCGLLVVVAIVGAIVQAILNIMKMVLLIVAFGAAAAVVIGLVYLLVVWVINVSRERKLHEAEKKEADRERAVRLQARRLANERAEARYQAASIPVDTNPVALNPTKKTAFRITANEYKRILKQAKDRMIDIKKQAQRLPAAFNDFLLKGEEMVEGSLPNLYRMNGEFADQLDQITPNDRAFLDRNADKKVAEDEIEGLAQKSQQAIRDVPAILQAWLMHMSTFTPGCACADIIDRMRNDDEIAIKVSRLKEIYAGIQM</sequence>
<evidence type="ECO:0000256" key="1">
    <source>
        <dbReference type="SAM" id="Phobius"/>
    </source>
</evidence>
<reference evidence="3" key="1">
    <citation type="submission" date="2017-09" db="EMBL/GenBank/DDBJ databases">
        <title>Depth-based differentiation of microbial function through sediment-hosted aquifers and enrichment of novel symbionts in the deep terrestrial subsurface.</title>
        <authorList>
            <person name="Probst A.J."/>
            <person name="Ladd B."/>
            <person name="Jarett J.K."/>
            <person name="Geller-Mcgrath D.E."/>
            <person name="Sieber C.M.K."/>
            <person name="Emerson J.B."/>
            <person name="Anantharaman K."/>
            <person name="Thomas B.C."/>
            <person name="Malmstrom R."/>
            <person name="Stieglmeier M."/>
            <person name="Klingl A."/>
            <person name="Woyke T."/>
            <person name="Ryan C.M."/>
            <person name="Banfield J.F."/>
        </authorList>
    </citation>
    <scope>NUCLEOTIDE SEQUENCE [LARGE SCALE GENOMIC DNA]</scope>
</reference>
<dbReference type="AlphaFoldDB" id="A0A2H0V8A9"/>